<evidence type="ECO:0000256" key="1">
    <source>
        <dbReference type="SAM" id="MobiDB-lite"/>
    </source>
</evidence>
<evidence type="ECO:0000313" key="5">
    <source>
        <dbReference type="Proteomes" id="UP000316270"/>
    </source>
</evidence>
<keyword evidence="5" id="KW-1185">Reference proteome</keyword>
<keyword evidence="2" id="KW-0472">Membrane</keyword>
<evidence type="ECO:0000256" key="2">
    <source>
        <dbReference type="SAM" id="Phobius"/>
    </source>
</evidence>
<gene>
    <name evidence="4" type="ORF">FKW77_000983</name>
</gene>
<evidence type="ECO:0000313" key="4">
    <source>
        <dbReference type="EMBL" id="QDS77918.1"/>
    </source>
</evidence>
<evidence type="ECO:0000256" key="3">
    <source>
        <dbReference type="SAM" id="SignalP"/>
    </source>
</evidence>
<keyword evidence="2" id="KW-0812">Transmembrane</keyword>
<feature type="region of interest" description="Disordered" evidence="1">
    <location>
        <begin position="26"/>
        <end position="79"/>
    </location>
</feature>
<accession>A0A517LQJ2</accession>
<dbReference type="Proteomes" id="UP000316270">
    <property type="component" value="Chromosome 19"/>
</dbReference>
<keyword evidence="2" id="KW-1133">Transmembrane helix</keyword>
<sequence length="240" mass="25900">MRLPYLVAAIWSAVWTQAHPSADFELIPRQRFRPRPAPAPKPYEEPAAPGRRPSPHHQLPGSTGPGSRTDVTKPDHHGLGLDEFNNVLDIVAAIVSGASESEYTATEMTVVDIHSIPATTRTWTSTTGCTSVDKSPYSCPYHAPIFTSFVPKRTERSSVTEEVLKPKTRPSGAKYVTMTTTATKANVTRTYAIIAAYTTYNSTTMSVPPPAPSLGCTRISLALSPFAAMIAVALGFVVLM</sequence>
<protein>
    <submittedName>
        <fullName evidence="4">Uncharacterized protein</fullName>
    </submittedName>
</protein>
<organism evidence="4 5">
    <name type="scientific">Venturia effusa</name>
    <dbReference type="NCBI Taxonomy" id="50376"/>
    <lineage>
        <taxon>Eukaryota</taxon>
        <taxon>Fungi</taxon>
        <taxon>Dikarya</taxon>
        <taxon>Ascomycota</taxon>
        <taxon>Pezizomycotina</taxon>
        <taxon>Dothideomycetes</taxon>
        <taxon>Pleosporomycetidae</taxon>
        <taxon>Venturiales</taxon>
        <taxon>Venturiaceae</taxon>
        <taxon>Venturia</taxon>
    </lineage>
</organism>
<dbReference type="AlphaFoldDB" id="A0A517LQJ2"/>
<feature type="transmembrane region" description="Helical" evidence="2">
    <location>
        <begin position="219"/>
        <end position="239"/>
    </location>
</feature>
<feature type="signal peptide" evidence="3">
    <location>
        <begin position="1"/>
        <end position="18"/>
    </location>
</feature>
<feature type="chain" id="PRO_5022022660" evidence="3">
    <location>
        <begin position="19"/>
        <end position="240"/>
    </location>
</feature>
<keyword evidence="3" id="KW-0732">Signal</keyword>
<dbReference type="EMBL" id="CP042203">
    <property type="protein sequence ID" value="QDS77918.1"/>
    <property type="molecule type" value="Genomic_DNA"/>
</dbReference>
<name>A0A517LQJ2_9PEZI</name>
<proteinExistence type="predicted"/>
<feature type="compositionally biased region" description="Basic and acidic residues" evidence="1">
    <location>
        <begin position="70"/>
        <end position="79"/>
    </location>
</feature>
<reference evidence="4 5" key="1">
    <citation type="submission" date="2019-07" db="EMBL/GenBank/DDBJ databases">
        <title>Finished genome of Venturia effusa.</title>
        <authorList>
            <person name="Young C.A."/>
            <person name="Cox M.P."/>
            <person name="Ganley A.R.D."/>
            <person name="David W.J."/>
        </authorList>
    </citation>
    <scope>NUCLEOTIDE SEQUENCE [LARGE SCALE GENOMIC DNA]</scope>
    <source>
        <strain evidence="5">albino</strain>
    </source>
</reference>